<reference evidence="4" key="1">
    <citation type="submission" date="2015-01" db="EMBL/GenBank/DDBJ databases">
        <authorList>
            <person name="Manzoor Shahid"/>
            <person name="Zubair Saima"/>
        </authorList>
    </citation>
    <scope>NUCLEOTIDE SEQUENCE [LARGE SCALE GENOMIC DNA]</scope>
    <source>
        <strain evidence="4">Sp3</strain>
    </source>
</reference>
<evidence type="ECO:0000313" key="3">
    <source>
        <dbReference type="EMBL" id="CEO87648.1"/>
    </source>
</evidence>
<proteinExistence type="predicted"/>
<evidence type="ECO:0000313" key="4">
    <source>
        <dbReference type="Proteomes" id="UP000046155"/>
    </source>
</evidence>
<keyword evidence="4" id="KW-1185">Reference proteome</keyword>
<name>A0A0B7MHF7_9FIRM</name>
<gene>
    <name evidence="3" type="ORF">SSCH_1170005</name>
</gene>
<organism evidence="3 4">
    <name type="scientific">Syntrophaceticus schinkii</name>
    <dbReference type="NCBI Taxonomy" id="499207"/>
    <lineage>
        <taxon>Bacteria</taxon>
        <taxon>Bacillati</taxon>
        <taxon>Bacillota</taxon>
        <taxon>Clostridia</taxon>
        <taxon>Thermoanaerobacterales</taxon>
        <taxon>Thermoanaerobacterales Family III. Incertae Sedis</taxon>
        <taxon>Syntrophaceticus</taxon>
    </lineage>
</organism>
<dbReference type="InterPro" id="IPR043717">
    <property type="entry name" value="DUF5658"/>
</dbReference>
<feature type="transmembrane region" description="Helical" evidence="1">
    <location>
        <begin position="20"/>
        <end position="38"/>
    </location>
</feature>
<dbReference type="Proteomes" id="UP000046155">
    <property type="component" value="Unassembled WGS sequence"/>
</dbReference>
<keyword evidence="1" id="KW-0472">Membrane</keyword>
<keyword evidence="1" id="KW-0812">Transmembrane</keyword>
<dbReference type="AlphaFoldDB" id="A0A0B7MHF7"/>
<feature type="transmembrane region" description="Helical" evidence="1">
    <location>
        <begin position="58"/>
        <end position="81"/>
    </location>
</feature>
<evidence type="ECO:0000256" key="1">
    <source>
        <dbReference type="SAM" id="Phobius"/>
    </source>
</evidence>
<evidence type="ECO:0000259" key="2">
    <source>
        <dbReference type="Pfam" id="PF18902"/>
    </source>
</evidence>
<accession>A0A0B7MHF7</accession>
<protein>
    <recommendedName>
        <fullName evidence="2">DUF5658 domain-containing protein</fullName>
    </recommendedName>
</protein>
<feature type="transmembrane region" description="Helical" evidence="1">
    <location>
        <begin position="93"/>
        <end position="111"/>
    </location>
</feature>
<sequence>MTVSFDKTSSKFSGGLSRLLWAVAALNIFDLISTYWLVSSYGTGIEFNPLMRSLFETSPVNAALFKLALLIFYLILIPFAARRNYTLAYRGTQFVVFIYFMAVVAHLVVYYQHGLLL</sequence>
<dbReference type="EMBL" id="CDRZ01000021">
    <property type="protein sequence ID" value="CEO87648.1"/>
    <property type="molecule type" value="Genomic_DNA"/>
</dbReference>
<feature type="domain" description="DUF5658" evidence="2">
    <location>
        <begin position="21"/>
        <end position="110"/>
    </location>
</feature>
<dbReference type="Pfam" id="PF18902">
    <property type="entry name" value="DUF5658"/>
    <property type="match status" value="1"/>
</dbReference>
<keyword evidence="1" id="KW-1133">Transmembrane helix</keyword>
<dbReference type="RefSeq" id="WP_044663981.1">
    <property type="nucleotide sequence ID" value="NZ_CDRZ01000021.1"/>
</dbReference>